<dbReference type="Gramene" id="Solyc08g041930.1.1">
    <property type="protein sequence ID" value="Solyc08g041930.1.1.1"/>
    <property type="gene ID" value="Solyc08g041930.1"/>
</dbReference>
<reference evidence="1" key="2">
    <citation type="submission" date="2019-01" db="UniProtKB">
        <authorList>
            <consortium name="EnsemblPlants"/>
        </authorList>
    </citation>
    <scope>IDENTIFICATION</scope>
    <source>
        <strain evidence="1">cv. Heinz 1706</strain>
    </source>
</reference>
<sequence>MGLAGDCWSPATSAGATGWIVVLAVALCSELLCWCPAAAGCWNSPLGAVTRGR</sequence>
<accession>A0A3Q7IHL5</accession>
<protein>
    <submittedName>
        <fullName evidence="1">Uncharacterized protein</fullName>
    </submittedName>
</protein>
<organism evidence="1">
    <name type="scientific">Solanum lycopersicum</name>
    <name type="common">Tomato</name>
    <name type="synonym">Lycopersicon esculentum</name>
    <dbReference type="NCBI Taxonomy" id="4081"/>
    <lineage>
        <taxon>Eukaryota</taxon>
        <taxon>Viridiplantae</taxon>
        <taxon>Streptophyta</taxon>
        <taxon>Embryophyta</taxon>
        <taxon>Tracheophyta</taxon>
        <taxon>Spermatophyta</taxon>
        <taxon>Magnoliopsida</taxon>
        <taxon>eudicotyledons</taxon>
        <taxon>Gunneridae</taxon>
        <taxon>Pentapetalae</taxon>
        <taxon>asterids</taxon>
        <taxon>lamiids</taxon>
        <taxon>Solanales</taxon>
        <taxon>Solanaceae</taxon>
        <taxon>Solanoideae</taxon>
        <taxon>Solaneae</taxon>
        <taxon>Solanum</taxon>
        <taxon>Solanum subgen. Lycopersicon</taxon>
    </lineage>
</organism>
<dbReference type="Proteomes" id="UP000004994">
    <property type="component" value="Chromosome 8"/>
</dbReference>
<dbReference type="PaxDb" id="4081-Solyc08g041930.1.1"/>
<dbReference type="AlphaFoldDB" id="A0A3Q7IHL5"/>
<evidence type="ECO:0000313" key="1">
    <source>
        <dbReference type="EnsemblPlants" id="Solyc08g041930.1.1.1"/>
    </source>
</evidence>
<evidence type="ECO:0000313" key="2">
    <source>
        <dbReference type="Proteomes" id="UP000004994"/>
    </source>
</evidence>
<reference evidence="1" key="1">
    <citation type="journal article" date="2012" name="Nature">
        <title>The tomato genome sequence provides insights into fleshy fruit evolution.</title>
        <authorList>
            <consortium name="Tomato Genome Consortium"/>
        </authorList>
    </citation>
    <scope>NUCLEOTIDE SEQUENCE [LARGE SCALE GENOMIC DNA]</scope>
    <source>
        <strain evidence="1">cv. Heinz 1706</strain>
    </source>
</reference>
<dbReference type="EnsemblPlants" id="Solyc08g041930.1.1">
    <property type="protein sequence ID" value="Solyc08g041930.1.1.1"/>
    <property type="gene ID" value="Solyc08g041930.1"/>
</dbReference>
<proteinExistence type="predicted"/>
<keyword evidence="2" id="KW-1185">Reference proteome</keyword>
<name>A0A3Q7IHL5_SOLLC</name>
<dbReference type="InParanoid" id="A0A3Q7IHL5"/>